<dbReference type="EMBL" id="NCVQ01000003">
    <property type="protein sequence ID" value="PWZ41398.1"/>
    <property type="molecule type" value="Genomic_DNA"/>
</dbReference>
<comment type="caution">
    <text evidence="2">The sequence shown here is derived from an EMBL/GenBank/DDBJ whole genome shotgun (WGS) entry which is preliminary data.</text>
</comment>
<proteinExistence type="predicted"/>
<evidence type="ECO:0000256" key="1">
    <source>
        <dbReference type="SAM" id="MobiDB-lite"/>
    </source>
</evidence>
<feature type="region of interest" description="Disordered" evidence="1">
    <location>
        <begin position="1"/>
        <end position="57"/>
    </location>
</feature>
<name>A0A3L6G2P0_MAIZE</name>
<gene>
    <name evidence="2" type="ORF">Zm00014a_043789</name>
</gene>
<feature type="non-terminal residue" evidence="2">
    <location>
        <position position="1"/>
    </location>
</feature>
<dbReference type="Proteomes" id="UP000251960">
    <property type="component" value="Chromosome 2"/>
</dbReference>
<protein>
    <submittedName>
        <fullName evidence="2">Uncharacterized protein</fullName>
    </submittedName>
</protein>
<reference evidence="2 3" key="1">
    <citation type="journal article" date="2018" name="Nat. Genet.">
        <title>Extensive intraspecific gene order and gene structural variations between Mo17 and other maize genomes.</title>
        <authorList>
            <person name="Sun S."/>
            <person name="Zhou Y."/>
            <person name="Chen J."/>
            <person name="Shi J."/>
            <person name="Zhao H."/>
            <person name="Zhao H."/>
            <person name="Song W."/>
            <person name="Zhang M."/>
            <person name="Cui Y."/>
            <person name="Dong X."/>
            <person name="Liu H."/>
            <person name="Ma X."/>
            <person name="Jiao Y."/>
            <person name="Wang B."/>
            <person name="Wei X."/>
            <person name="Stein J.C."/>
            <person name="Glaubitz J.C."/>
            <person name="Lu F."/>
            <person name="Yu G."/>
            <person name="Liang C."/>
            <person name="Fengler K."/>
            <person name="Li B."/>
            <person name="Rafalski A."/>
            <person name="Schnable P.S."/>
            <person name="Ware D.H."/>
            <person name="Buckler E.S."/>
            <person name="Lai J."/>
        </authorList>
    </citation>
    <scope>NUCLEOTIDE SEQUENCE [LARGE SCALE GENOMIC DNA]</scope>
    <source>
        <strain evidence="3">cv. Missouri 17</strain>
        <tissue evidence="2">Seedling</tissue>
    </source>
</reference>
<accession>A0A3L6G2P0</accession>
<organism evidence="2 3">
    <name type="scientific">Zea mays</name>
    <name type="common">Maize</name>
    <dbReference type="NCBI Taxonomy" id="4577"/>
    <lineage>
        <taxon>Eukaryota</taxon>
        <taxon>Viridiplantae</taxon>
        <taxon>Streptophyta</taxon>
        <taxon>Embryophyta</taxon>
        <taxon>Tracheophyta</taxon>
        <taxon>Spermatophyta</taxon>
        <taxon>Magnoliopsida</taxon>
        <taxon>Liliopsida</taxon>
        <taxon>Poales</taxon>
        <taxon>Poaceae</taxon>
        <taxon>PACMAD clade</taxon>
        <taxon>Panicoideae</taxon>
        <taxon>Andropogonodae</taxon>
        <taxon>Andropogoneae</taxon>
        <taxon>Tripsacinae</taxon>
        <taxon>Zea</taxon>
    </lineage>
</organism>
<evidence type="ECO:0000313" key="3">
    <source>
        <dbReference type="Proteomes" id="UP000251960"/>
    </source>
</evidence>
<evidence type="ECO:0000313" key="2">
    <source>
        <dbReference type="EMBL" id="PWZ41398.1"/>
    </source>
</evidence>
<sequence>FFFPPRTQENCVISLKRKKGLQRIGQKTNPDPHPHHHQNVTKGEPRDQSKNPTQHQN</sequence>
<dbReference type="AlphaFoldDB" id="A0A3L6G2P0"/>